<evidence type="ECO:0000256" key="2">
    <source>
        <dbReference type="ARBA" id="ARBA00022540"/>
    </source>
</evidence>
<dbReference type="SMART" id="SM00652">
    <property type="entry name" value="eIF1a"/>
    <property type="match status" value="1"/>
</dbReference>
<evidence type="ECO:0000256" key="1">
    <source>
        <dbReference type="ARBA" id="ARBA00007392"/>
    </source>
</evidence>
<dbReference type="GO" id="GO:0003725">
    <property type="term" value="F:double-stranded RNA binding"/>
    <property type="evidence" value="ECO:0007669"/>
    <property type="project" value="UniProtKB-ARBA"/>
</dbReference>
<dbReference type="EMBL" id="JAPDMQ010000218">
    <property type="protein sequence ID" value="KAK0530301.1"/>
    <property type="molecule type" value="Genomic_DNA"/>
</dbReference>
<keyword evidence="14" id="KW-1185">Reference proteome</keyword>
<evidence type="ECO:0000256" key="11">
    <source>
        <dbReference type="SAM" id="SignalP"/>
    </source>
</evidence>
<dbReference type="AlphaFoldDB" id="A0AAN6JJZ5"/>
<comment type="function">
    <text evidence="4 9">Seems to be required for maximal rate of protein biosynthesis. Enhances ribosome dissociation into subunits and stabilizes the binding of the initiator Met-tRNA(I) to 40 S ribosomal subunits.</text>
</comment>
<evidence type="ECO:0000256" key="6">
    <source>
        <dbReference type="ARBA" id="ARBA00067293"/>
    </source>
</evidence>
<comment type="similarity">
    <text evidence="1 8">Belongs to the eIF-1A family.</text>
</comment>
<keyword evidence="2 7" id="KW-0396">Initiation factor</keyword>
<protein>
    <recommendedName>
        <fullName evidence="6">Eukaryotic translation initiation factor 1A</fullName>
    </recommendedName>
    <alternativeName>
        <fullName evidence="5">Eukaryotic translation initiation factor 4C</fullName>
    </alternativeName>
</protein>
<dbReference type="CDD" id="cd05793">
    <property type="entry name" value="S1_IF1A"/>
    <property type="match status" value="1"/>
</dbReference>
<proteinExistence type="inferred from homology"/>
<evidence type="ECO:0000313" key="13">
    <source>
        <dbReference type="EMBL" id="KAK0530301.1"/>
    </source>
</evidence>
<dbReference type="InterPro" id="IPR001253">
    <property type="entry name" value="TIF_eIF-1A"/>
</dbReference>
<evidence type="ECO:0000256" key="8">
    <source>
        <dbReference type="RuleBase" id="RU004364"/>
    </source>
</evidence>
<evidence type="ECO:0000259" key="12">
    <source>
        <dbReference type="PROSITE" id="PS50832"/>
    </source>
</evidence>
<dbReference type="Pfam" id="PF01176">
    <property type="entry name" value="eIF-1a"/>
    <property type="match status" value="1"/>
</dbReference>
<accession>A0AAN6JJZ5</accession>
<evidence type="ECO:0000256" key="4">
    <source>
        <dbReference type="ARBA" id="ARBA00025502"/>
    </source>
</evidence>
<reference evidence="13" key="1">
    <citation type="journal article" date="2023" name="PhytoFront">
        <title>Draft Genome Resources of Seven Strains of Tilletia horrida, Causal Agent of Kernel Smut of Rice.</title>
        <authorList>
            <person name="Khanal S."/>
            <person name="Antony Babu S."/>
            <person name="Zhou X.G."/>
        </authorList>
    </citation>
    <scope>NUCLEOTIDE SEQUENCE</scope>
    <source>
        <strain evidence="13">TX3</strain>
    </source>
</reference>
<feature type="chain" id="PRO_5042930482" description="Eukaryotic translation initiation factor 1A" evidence="11">
    <location>
        <begin position="29"/>
        <end position="363"/>
    </location>
</feature>
<keyword evidence="11" id="KW-0732">Signal</keyword>
<feature type="domain" description="S1-like" evidence="12">
    <location>
        <begin position="243"/>
        <end position="317"/>
    </location>
</feature>
<dbReference type="InterPro" id="IPR018104">
    <property type="entry name" value="TIF_eIF-1A_CS"/>
</dbReference>
<organism evidence="13 14">
    <name type="scientific">Tilletia horrida</name>
    <dbReference type="NCBI Taxonomy" id="155126"/>
    <lineage>
        <taxon>Eukaryota</taxon>
        <taxon>Fungi</taxon>
        <taxon>Dikarya</taxon>
        <taxon>Basidiomycota</taxon>
        <taxon>Ustilaginomycotina</taxon>
        <taxon>Exobasidiomycetes</taxon>
        <taxon>Tilletiales</taxon>
        <taxon>Tilletiaceae</taxon>
        <taxon>Tilletia</taxon>
    </lineage>
</organism>
<dbReference type="HAMAP" id="MF_00216">
    <property type="entry name" value="aIF_1A"/>
    <property type="match status" value="1"/>
</dbReference>
<dbReference type="Gene3D" id="2.40.50.140">
    <property type="entry name" value="Nucleic acid-binding proteins"/>
    <property type="match status" value="1"/>
</dbReference>
<dbReference type="SUPFAM" id="SSF50249">
    <property type="entry name" value="Nucleic acid-binding proteins"/>
    <property type="match status" value="1"/>
</dbReference>
<evidence type="ECO:0000256" key="9">
    <source>
        <dbReference type="RuleBase" id="RU004365"/>
    </source>
</evidence>
<dbReference type="Proteomes" id="UP001176521">
    <property type="component" value="Unassembled WGS sequence"/>
</dbReference>
<dbReference type="InterPro" id="IPR012340">
    <property type="entry name" value="NA-bd_OB-fold"/>
</dbReference>
<evidence type="ECO:0000256" key="10">
    <source>
        <dbReference type="SAM" id="MobiDB-lite"/>
    </source>
</evidence>
<gene>
    <name evidence="13" type="primary">TIF11</name>
    <name evidence="13" type="ORF">OC842_003963</name>
</gene>
<feature type="compositionally biased region" description="Acidic residues" evidence="10">
    <location>
        <begin position="341"/>
        <end position="363"/>
    </location>
</feature>
<feature type="region of interest" description="Disordered" evidence="10">
    <location>
        <begin position="327"/>
        <end position="363"/>
    </location>
</feature>
<comment type="caution">
    <text evidence="13">The sequence shown here is derived from an EMBL/GenBank/DDBJ whole genome shotgun (WGS) entry which is preliminary data.</text>
</comment>
<dbReference type="GO" id="GO:0003743">
    <property type="term" value="F:translation initiation factor activity"/>
    <property type="evidence" value="ECO:0007669"/>
    <property type="project" value="UniProtKB-UniRule"/>
</dbReference>
<name>A0AAN6JJZ5_9BASI</name>
<dbReference type="PANTHER" id="PTHR21668">
    <property type="entry name" value="EIF-1A"/>
    <property type="match status" value="1"/>
</dbReference>
<dbReference type="InterPro" id="IPR006196">
    <property type="entry name" value="RNA-binding_domain_S1_IF1"/>
</dbReference>
<evidence type="ECO:0000256" key="3">
    <source>
        <dbReference type="ARBA" id="ARBA00022917"/>
    </source>
</evidence>
<sequence>MRTSLSLRLLAAAAVMCLCTGWPRPVLADTEQAHVGPFLCFADPLGVAAEEAAARLASSWPVLRSASVPSTFSLPISQQTRREVGSDEVDSKLGAWVVLDLHASSNAHTLRAAWPGSYPAEITLSVFDTESMLARGGMETTVNETRSAEDQEQPRDLRFQRPCKRAFAQIIAWRKGKDDWPSPLVQHTQDAVLPLHLTLEPLLLGAAPRTAILFLVATLLPLLANKGKGGKNRRRGKNENENEKRELVFKEEGQEYAQVIKMLGNGRLEAQCFDGEKRLAHIRGKLRKKVWIGQGDIILLSLRDFQDDKADVIQKYSSDEARSLKQYGELPESAKINETDTFGEDEGGDVEFEEASDDDLDDI</sequence>
<dbReference type="PROSITE" id="PS50832">
    <property type="entry name" value="S1_IF1_TYPE"/>
    <property type="match status" value="1"/>
</dbReference>
<dbReference type="PROSITE" id="PS01262">
    <property type="entry name" value="IF1A"/>
    <property type="match status" value="1"/>
</dbReference>
<evidence type="ECO:0000313" key="14">
    <source>
        <dbReference type="Proteomes" id="UP001176521"/>
    </source>
</evidence>
<dbReference type="FunFam" id="2.40.50.140:FF:000071">
    <property type="entry name" value="Eukaryotic translation initiation factor 1A"/>
    <property type="match status" value="1"/>
</dbReference>
<evidence type="ECO:0000256" key="7">
    <source>
        <dbReference type="PROSITE-ProRule" id="PRU00181"/>
    </source>
</evidence>
<keyword evidence="3 7" id="KW-0648">Protein biosynthesis</keyword>
<feature type="signal peptide" evidence="11">
    <location>
        <begin position="1"/>
        <end position="28"/>
    </location>
</feature>
<dbReference type="NCBIfam" id="TIGR00523">
    <property type="entry name" value="eIF-1A"/>
    <property type="match status" value="1"/>
</dbReference>
<evidence type="ECO:0000256" key="5">
    <source>
        <dbReference type="ARBA" id="ARBA00032507"/>
    </source>
</evidence>